<dbReference type="EMBL" id="AM432260">
    <property type="protein sequence ID" value="CAN80316.1"/>
    <property type="molecule type" value="Genomic_DNA"/>
</dbReference>
<sequence length="177" mass="19427">MPSPAPSLRRPLLMHCRPPTMQSPLPVPLHCRENHHLHIATLLHSSLTAVQIRRLSGRFHSILNVAAAVVDASDFASLTGTLAIDHHDLMGRSLRCWHSLWQRTAKSEQLLGRESRDHSCADSTDYSEGVDSTTSSSSTASTVLKDCNILRDGGNKGIQIERWRSAMRVGVSNADSS</sequence>
<feature type="region of interest" description="Disordered" evidence="1">
    <location>
        <begin position="112"/>
        <end position="138"/>
    </location>
</feature>
<reference evidence="2" key="1">
    <citation type="journal article" date="2007" name="PLoS ONE">
        <title>The first genome sequence of an elite grapevine cultivar (Pinot noir Vitis vinifera L.): coping with a highly heterozygous genome.</title>
        <authorList>
            <person name="Velasco R."/>
            <person name="Zharkikh A."/>
            <person name="Troggio M."/>
            <person name="Cartwright D.A."/>
            <person name="Cestaro A."/>
            <person name="Pruss D."/>
            <person name="Pindo M."/>
            <person name="FitzGerald L.M."/>
            <person name="Vezzulli S."/>
            <person name="Reid J."/>
            <person name="Malacarne G."/>
            <person name="Iliev D."/>
            <person name="Coppola G."/>
            <person name="Wardell B."/>
            <person name="Micheletti D."/>
            <person name="Macalma T."/>
            <person name="Facci M."/>
            <person name="Mitchell J.T."/>
            <person name="Perazzolli M."/>
            <person name="Eldredge G."/>
            <person name="Gatto P."/>
            <person name="Oyzerski R."/>
            <person name="Moretto M."/>
            <person name="Gutin N."/>
            <person name="Stefanini M."/>
            <person name="Chen Y."/>
            <person name="Segala C."/>
            <person name="Davenport C."/>
            <person name="Dematte L."/>
            <person name="Mraz A."/>
            <person name="Battilana J."/>
            <person name="Stormo K."/>
            <person name="Costa F."/>
            <person name="Tao Q."/>
            <person name="Si-Ammour A."/>
            <person name="Harkins T."/>
            <person name="Lackey A."/>
            <person name="Perbost C."/>
            <person name="Taillon B."/>
            <person name="Stella A."/>
            <person name="Solovyev V."/>
            <person name="Fawcett J.A."/>
            <person name="Sterck L."/>
            <person name="Vandepoele K."/>
            <person name="Grando S.M."/>
            <person name="Toppo S."/>
            <person name="Moser C."/>
            <person name="Lanchbury J."/>
            <person name="Bogden R."/>
            <person name="Skolnick M."/>
            <person name="Sgaramella V."/>
            <person name="Bhatnagar S.K."/>
            <person name="Fontana P."/>
            <person name="Gutin A."/>
            <person name="Van de Peer Y."/>
            <person name="Salamini F."/>
            <person name="Viola R."/>
        </authorList>
    </citation>
    <scope>NUCLEOTIDE SEQUENCE</scope>
</reference>
<protein>
    <submittedName>
        <fullName evidence="2">Uncharacterized protein</fullName>
    </submittedName>
</protein>
<dbReference type="ExpressionAtlas" id="A5AQI9">
    <property type="expression patterns" value="baseline"/>
</dbReference>
<name>A5AQI9_VITVI</name>
<evidence type="ECO:0000256" key="1">
    <source>
        <dbReference type="SAM" id="MobiDB-lite"/>
    </source>
</evidence>
<dbReference type="AlphaFoldDB" id="A5AQI9"/>
<gene>
    <name evidence="2" type="ORF">VITISV_009812</name>
</gene>
<organism evidence="2">
    <name type="scientific">Vitis vinifera</name>
    <name type="common">Grape</name>
    <dbReference type="NCBI Taxonomy" id="29760"/>
    <lineage>
        <taxon>Eukaryota</taxon>
        <taxon>Viridiplantae</taxon>
        <taxon>Streptophyta</taxon>
        <taxon>Embryophyta</taxon>
        <taxon>Tracheophyta</taxon>
        <taxon>Spermatophyta</taxon>
        <taxon>Magnoliopsida</taxon>
        <taxon>eudicotyledons</taxon>
        <taxon>Gunneridae</taxon>
        <taxon>Pentapetalae</taxon>
        <taxon>rosids</taxon>
        <taxon>Vitales</taxon>
        <taxon>Vitaceae</taxon>
        <taxon>Viteae</taxon>
        <taxon>Vitis</taxon>
    </lineage>
</organism>
<accession>A5AQI9</accession>
<evidence type="ECO:0000313" key="2">
    <source>
        <dbReference type="EMBL" id="CAN80316.1"/>
    </source>
</evidence>
<proteinExistence type="predicted"/>